<dbReference type="EC" id="2.7.13.3" evidence="2"/>
<dbReference type="InterPro" id="IPR004358">
    <property type="entry name" value="Sig_transdc_His_kin-like_C"/>
</dbReference>
<dbReference type="PANTHER" id="PTHR43065">
    <property type="entry name" value="SENSOR HISTIDINE KINASE"/>
    <property type="match status" value="1"/>
</dbReference>
<dbReference type="InterPro" id="IPR003661">
    <property type="entry name" value="HisK_dim/P_dom"/>
</dbReference>
<dbReference type="SMART" id="SM00448">
    <property type="entry name" value="REC"/>
    <property type="match status" value="2"/>
</dbReference>
<evidence type="ECO:0000259" key="6">
    <source>
        <dbReference type="PROSITE" id="PS50110"/>
    </source>
</evidence>
<dbReference type="Gene3D" id="3.30.565.10">
    <property type="entry name" value="Histidine kinase-like ATPase, C-terminal domain"/>
    <property type="match status" value="1"/>
</dbReference>
<dbReference type="SMART" id="SM00091">
    <property type="entry name" value="PAS"/>
    <property type="match status" value="1"/>
</dbReference>
<feature type="domain" description="Histidine kinase" evidence="5">
    <location>
        <begin position="298"/>
        <end position="521"/>
    </location>
</feature>
<reference evidence="9" key="1">
    <citation type="journal article" date="2019" name="Int. J. Syst. Evol. Microbiol.">
        <title>The Global Catalogue of Microorganisms (GCM) 10K type strain sequencing project: providing services to taxonomists for standard genome sequencing and annotation.</title>
        <authorList>
            <consortium name="The Broad Institute Genomics Platform"/>
            <consortium name="The Broad Institute Genome Sequencing Center for Infectious Disease"/>
            <person name="Wu L."/>
            <person name="Ma J."/>
        </authorList>
    </citation>
    <scope>NUCLEOTIDE SEQUENCE [LARGE SCALE GENOMIC DNA]</scope>
    <source>
        <strain evidence="9">NBRC 101365</strain>
    </source>
</reference>
<dbReference type="PROSITE" id="PS50109">
    <property type="entry name" value="HIS_KIN"/>
    <property type="match status" value="1"/>
</dbReference>
<name>A0ABQ6CJ49_9HYPH</name>
<dbReference type="Pfam" id="PF08448">
    <property type="entry name" value="PAS_4"/>
    <property type="match status" value="1"/>
</dbReference>
<dbReference type="InterPro" id="IPR036097">
    <property type="entry name" value="HisK_dim/P_sf"/>
</dbReference>
<dbReference type="SUPFAM" id="SSF47384">
    <property type="entry name" value="Homodimeric domain of signal transducing histidine kinase"/>
    <property type="match status" value="1"/>
</dbReference>
<dbReference type="InterPro" id="IPR000700">
    <property type="entry name" value="PAS-assoc_C"/>
</dbReference>
<dbReference type="PROSITE" id="PS50113">
    <property type="entry name" value="PAC"/>
    <property type="match status" value="1"/>
</dbReference>
<dbReference type="Pfam" id="PF02518">
    <property type="entry name" value="HATPase_c"/>
    <property type="match status" value="1"/>
</dbReference>
<dbReference type="CDD" id="cd00082">
    <property type="entry name" value="HisKA"/>
    <property type="match status" value="1"/>
</dbReference>
<keyword evidence="9" id="KW-1185">Reference proteome</keyword>
<dbReference type="SUPFAM" id="SSF52172">
    <property type="entry name" value="CheY-like"/>
    <property type="match status" value="2"/>
</dbReference>
<dbReference type="SUPFAM" id="SSF55874">
    <property type="entry name" value="ATPase domain of HSP90 chaperone/DNA topoisomerase II/histidine kinase"/>
    <property type="match status" value="1"/>
</dbReference>
<dbReference type="PROSITE" id="PS50110">
    <property type="entry name" value="RESPONSE_REGULATORY"/>
    <property type="match status" value="2"/>
</dbReference>
<dbReference type="Pfam" id="PF00072">
    <property type="entry name" value="Response_reg"/>
    <property type="match status" value="2"/>
</dbReference>
<dbReference type="InterPro" id="IPR001789">
    <property type="entry name" value="Sig_transdc_resp-reg_receiver"/>
</dbReference>
<dbReference type="InterPro" id="IPR035965">
    <property type="entry name" value="PAS-like_dom_sf"/>
</dbReference>
<dbReference type="InterPro" id="IPR013656">
    <property type="entry name" value="PAS_4"/>
</dbReference>
<dbReference type="PANTHER" id="PTHR43065:SF42">
    <property type="entry name" value="TWO-COMPONENT SENSOR PPRA"/>
    <property type="match status" value="1"/>
</dbReference>
<evidence type="ECO:0000313" key="9">
    <source>
        <dbReference type="Proteomes" id="UP001156882"/>
    </source>
</evidence>
<organism evidence="8 9">
    <name type="scientific">Labrys miyagiensis</name>
    <dbReference type="NCBI Taxonomy" id="346912"/>
    <lineage>
        <taxon>Bacteria</taxon>
        <taxon>Pseudomonadati</taxon>
        <taxon>Pseudomonadota</taxon>
        <taxon>Alphaproteobacteria</taxon>
        <taxon>Hyphomicrobiales</taxon>
        <taxon>Xanthobacteraceae</taxon>
        <taxon>Labrys</taxon>
    </lineage>
</organism>
<proteinExistence type="predicted"/>
<dbReference type="InterPro" id="IPR005467">
    <property type="entry name" value="His_kinase_dom"/>
</dbReference>
<feature type="domain" description="Response regulatory" evidence="6">
    <location>
        <begin position="544"/>
        <end position="659"/>
    </location>
</feature>
<dbReference type="InterPro" id="IPR003594">
    <property type="entry name" value="HATPase_dom"/>
</dbReference>
<keyword evidence="3 4" id="KW-0597">Phosphoprotein</keyword>
<dbReference type="SUPFAM" id="SSF55785">
    <property type="entry name" value="PYP-like sensor domain (PAS domain)"/>
    <property type="match status" value="1"/>
</dbReference>
<dbReference type="Pfam" id="PF00512">
    <property type="entry name" value="HisKA"/>
    <property type="match status" value="1"/>
</dbReference>
<evidence type="ECO:0000259" key="5">
    <source>
        <dbReference type="PROSITE" id="PS50109"/>
    </source>
</evidence>
<dbReference type="SMART" id="SM00388">
    <property type="entry name" value="HisKA"/>
    <property type="match status" value="1"/>
</dbReference>
<evidence type="ECO:0000256" key="4">
    <source>
        <dbReference type="PROSITE-ProRule" id="PRU00169"/>
    </source>
</evidence>
<feature type="modified residue" description="4-aspartylphosphate" evidence="4">
    <location>
        <position position="57"/>
    </location>
</feature>
<protein>
    <recommendedName>
        <fullName evidence="2">histidine kinase</fullName>
        <ecNumber evidence="2">2.7.13.3</ecNumber>
    </recommendedName>
</protein>
<dbReference type="InterPro" id="IPR036890">
    <property type="entry name" value="HATPase_C_sf"/>
</dbReference>
<dbReference type="Gene3D" id="1.10.287.130">
    <property type="match status" value="1"/>
</dbReference>
<gene>
    <name evidence="8" type="ORF">GCM10007874_27910</name>
</gene>
<comment type="caution">
    <text evidence="8">The sequence shown here is derived from an EMBL/GenBank/DDBJ whole genome shotgun (WGS) entry which is preliminary data.</text>
</comment>
<feature type="domain" description="Response regulatory" evidence="6">
    <location>
        <begin position="7"/>
        <end position="123"/>
    </location>
</feature>
<comment type="catalytic activity">
    <reaction evidence="1">
        <text>ATP + protein L-histidine = ADP + protein N-phospho-L-histidine.</text>
        <dbReference type="EC" id="2.7.13.3"/>
    </reaction>
</comment>
<feature type="modified residue" description="4-aspartylphosphate" evidence="4">
    <location>
        <position position="594"/>
    </location>
</feature>
<dbReference type="NCBIfam" id="TIGR00229">
    <property type="entry name" value="sensory_box"/>
    <property type="match status" value="1"/>
</dbReference>
<evidence type="ECO:0000313" key="8">
    <source>
        <dbReference type="EMBL" id="GLS19774.1"/>
    </source>
</evidence>
<dbReference type="InterPro" id="IPR001610">
    <property type="entry name" value="PAC"/>
</dbReference>
<dbReference type="SMART" id="SM00086">
    <property type="entry name" value="PAC"/>
    <property type="match status" value="1"/>
</dbReference>
<dbReference type="Proteomes" id="UP001156882">
    <property type="component" value="Unassembled WGS sequence"/>
</dbReference>
<dbReference type="EMBL" id="BSPC01000024">
    <property type="protein sequence ID" value="GLS19774.1"/>
    <property type="molecule type" value="Genomic_DNA"/>
</dbReference>
<evidence type="ECO:0000256" key="2">
    <source>
        <dbReference type="ARBA" id="ARBA00012438"/>
    </source>
</evidence>
<dbReference type="CDD" id="cd00130">
    <property type="entry name" value="PAS"/>
    <property type="match status" value="1"/>
</dbReference>
<sequence length="661" mass="72307">MPRRTNLILNADGNGAARHAKSRALGRAAEFEVIEAASGFETLVLVKERRPTLVLLDVKLPDMSGFDVCRIIKQDYPETLVVQTSASFVSGRDRTRGLEAGADSYLAQPCEPAELVASVRALLRIRAAEMALRESEANFRTLAENIPTLCWMAAAHGGIYWYNKRWYDYTGRTQEQMRGWGWRSVHDRTVLPAVIRRWRKSLKTGTAFEMVFPLRGKDGLFRPFLTRVAPVTDDSGRIIRWLGTNTDISKQTEVENKLRDLNETLEQRVQSEVAARVAAENSLHQLHKVEALGQLTGGIAHDFNNMLAVIIGGLTLLKRKLARGQTDVDRYIDGALDGAERAAALTRRLLGFSRQQPLTVEPVSADAMIHDMTDLLSRTLGEHIHIATVLAPDSWVVETDRSQLENALLNMSVNARDAMPDGGELRIETANVMLPRRLAQEFGIPAGPYLSVAVTDTGTGMSDEVAARAFDPFFTTKGVGKGTGLGLSQVFGFVRQTGGHVTIDTALGSGTTIRLYLPRSERVESQKPELRTPLATVPGQSHETVLVVEDEDRVRAMAVGALQGLGYNVVEAASASEALDVVSAGQPITLLFTDLVMPEMNGGELASLALARVPNLKVLFTTGYAPDENGDVQVKGADSRPLHKPYSLEQLSRRVRAAIDG</sequence>
<feature type="domain" description="PAC" evidence="7">
    <location>
        <begin position="206"/>
        <end position="260"/>
    </location>
</feature>
<evidence type="ECO:0000256" key="3">
    <source>
        <dbReference type="ARBA" id="ARBA00022553"/>
    </source>
</evidence>
<dbReference type="Gene3D" id="6.10.250.690">
    <property type="match status" value="1"/>
</dbReference>
<dbReference type="Gene3D" id="3.30.450.20">
    <property type="entry name" value="PAS domain"/>
    <property type="match status" value="1"/>
</dbReference>
<evidence type="ECO:0000256" key="1">
    <source>
        <dbReference type="ARBA" id="ARBA00000085"/>
    </source>
</evidence>
<dbReference type="InterPro" id="IPR011006">
    <property type="entry name" value="CheY-like_superfamily"/>
</dbReference>
<dbReference type="InterPro" id="IPR000014">
    <property type="entry name" value="PAS"/>
</dbReference>
<evidence type="ECO:0000259" key="7">
    <source>
        <dbReference type="PROSITE" id="PS50113"/>
    </source>
</evidence>
<dbReference type="SMART" id="SM00387">
    <property type="entry name" value="HATPase_c"/>
    <property type="match status" value="1"/>
</dbReference>
<accession>A0ABQ6CJ49</accession>
<dbReference type="Gene3D" id="3.40.50.2300">
    <property type="match status" value="2"/>
</dbReference>
<dbReference type="RefSeq" id="WP_284312797.1">
    <property type="nucleotide sequence ID" value="NZ_BSPC01000024.1"/>
</dbReference>
<dbReference type="PRINTS" id="PR00344">
    <property type="entry name" value="BCTRLSENSOR"/>
</dbReference>